<dbReference type="EMBL" id="KQ947409">
    <property type="protein sequence ID" value="KUJ20408.1"/>
    <property type="molecule type" value="Genomic_DNA"/>
</dbReference>
<accession>A0A194XJS3</accession>
<sequence>MGLAVAITIGSYCVSEAHSSGFLFQELRRSFIQIPRTTNPSSCFCFIRTIDGIRNIFGYSGSLSSWLTFLTGKLCFVSSLLSIAIMGRRGTRPQMMLVKFEVRDGSNGYCRS</sequence>
<reference evidence="2 3" key="1">
    <citation type="submission" date="2015-10" db="EMBL/GenBank/DDBJ databases">
        <title>Full genome of DAOMC 229536 Phialocephala scopiformis, a fungal endophyte of spruce producing the potent anti-insectan compound rugulosin.</title>
        <authorList>
            <consortium name="DOE Joint Genome Institute"/>
            <person name="Walker A.K."/>
            <person name="Frasz S.L."/>
            <person name="Seifert K.A."/>
            <person name="Miller J.D."/>
            <person name="Mondo S.J."/>
            <person name="Labutti K."/>
            <person name="Lipzen A."/>
            <person name="Dockter R."/>
            <person name="Kennedy M."/>
            <person name="Grigoriev I.V."/>
            <person name="Spatafora J.W."/>
        </authorList>
    </citation>
    <scope>NUCLEOTIDE SEQUENCE [LARGE SCALE GENOMIC DNA]</scope>
    <source>
        <strain evidence="2 3">CBS 120377</strain>
    </source>
</reference>
<protein>
    <submittedName>
        <fullName evidence="2">Uncharacterized protein</fullName>
    </submittedName>
</protein>
<dbReference type="InParanoid" id="A0A194XJS3"/>
<dbReference type="RefSeq" id="XP_018074763.1">
    <property type="nucleotide sequence ID" value="XM_018207555.1"/>
</dbReference>
<keyword evidence="1" id="KW-1133">Transmembrane helix</keyword>
<name>A0A194XJS3_MOLSC</name>
<gene>
    <name evidence="2" type="ORF">LY89DRAFT_442755</name>
</gene>
<dbReference type="KEGG" id="psco:LY89DRAFT_442755"/>
<feature type="transmembrane region" description="Helical" evidence="1">
    <location>
        <begin position="66"/>
        <end position="86"/>
    </location>
</feature>
<organism evidence="2 3">
    <name type="scientific">Mollisia scopiformis</name>
    <name type="common">Conifer needle endophyte fungus</name>
    <name type="synonym">Phialocephala scopiformis</name>
    <dbReference type="NCBI Taxonomy" id="149040"/>
    <lineage>
        <taxon>Eukaryota</taxon>
        <taxon>Fungi</taxon>
        <taxon>Dikarya</taxon>
        <taxon>Ascomycota</taxon>
        <taxon>Pezizomycotina</taxon>
        <taxon>Leotiomycetes</taxon>
        <taxon>Helotiales</taxon>
        <taxon>Mollisiaceae</taxon>
        <taxon>Mollisia</taxon>
    </lineage>
</organism>
<dbReference type="AlphaFoldDB" id="A0A194XJS3"/>
<evidence type="ECO:0000313" key="3">
    <source>
        <dbReference type="Proteomes" id="UP000070700"/>
    </source>
</evidence>
<evidence type="ECO:0000313" key="2">
    <source>
        <dbReference type="EMBL" id="KUJ20408.1"/>
    </source>
</evidence>
<keyword evidence="1" id="KW-0472">Membrane</keyword>
<dbReference type="Proteomes" id="UP000070700">
    <property type="component" value="Unassembled WGS sequence"/>
</dbReference>
<keyword evidence="3" id="KW-1185">Reference proteome</keyword>
<dbReference type="GeneID" id="28817281"/>
<keyword evidence="1" id="KW-0812">Transmembrane</keyword>
<evidence type="ECO:0000256" key="1">
    <source>
        <dbReference type="SAM" id="Phobius"/>
    </source>
</evidence>
<proteinExistence type="predicted"/>